<dbReference type="GO" id="GO:0002151">
    <property type="term" value="F:G-quadruplex RNA binding"/>
    <property type="evidence" value="ECO:0007669"/>
    <property type="project" value="InterPro"/>
</dbReference>
<organism evidence="2 3">
    <name type="scientific">Acorus gramineus</name>
    <name type="common">Dwarf sweet flag</name>
    <dbReference type="NCBI Taxonomy" id="55184"/>
    <lineage>
        <taxon>Eukaryota</taxon>
        <taxon>Viridiplantae</taxon>
        <taxon>Streptophyta</taxon>
        <taxon>Embryophyta</taxon>
        <taxon>Tracheophyta</taxon>
        <taxon>Spermatophyta</taxon>
        <taxon>Magnoliopsida</taxon>
        <taxon>Liliopsida</taxon>
        <taxon>Acoraceae</taxon>
        <taxon>Acorus</taxon>
    </lineage>
</organism>
<dbReference type="InterPro" id="IPR008984">
    <property type="entry name" value="SMAD_FHA_dom_sf"/>
</dbReference>
<gene>
    <name evidence="2" type="ORF">QJS04_geneDACA003554</name>
</gene>
<dbReference type="InterPro" id="IPR037912">
    <property type="entry name" value="MCRS1"/>
</dbReference>
<dbReference type="SMART" id="SM00240">
    <property type="entry name" value="FHA"/>
    <property type="match status" value="1"/>
</dbReference>
<dbReference type="GO" id="GO:0044545">
    <property type="term" value="C:NSL complex"/>
    <property type="evidence" value="ECO:0007669"/>
    <property type="project" value="TreeGrafter"/>
</dbReference>
<dbReference type="GO" id="GO:0071339">
    <property type="term" value="C:MLL1 complex"/>
    <property type="evidence" value="ECO:0007669"/>
    <property type="project" value="InterPro"/>
</dbReference>
<evidence type="ECO:0000259" key="1">
    <source>
        <dbReference type="PROSITE" id="PS50006"/>
    </source>
</evidence>
<evidence type="ECO:0000313" key="2">
    <source>
        <dbReference type="EMBL" id="KAK1278486.1"/>
    </source>
</evidence>
<comment type="caution">
    <text evidence="2">The sequence shown here is derived from an EMBL/GenBank/DDBJ whole genome shotgun (WGS) entry which is preliminary data.</text>
</comment>
<proteinExistence type="predicted"/>
<name>A0AAV9BP71_ACOGR</name>
<dbReference type="GO" id="GO:0031011">
    <property type="term" value="C:Ino80 complex"/>
    <property type="evidence" value="ECO:0007669"/>
    <property type="project" value="InterPro"/>
</dbReference>
<reference evidence="2" key="1">
    <citation type="journal article" date="2023" name="Nat. Commun.">
        <title>Diploid and tetraploid genomes of Acorus and the evolution of monocots.</title>
        <authorList>
            <person name="Ma L."/>
            <person name="Liu K.W."/>
            <person name="Li Z."/>
            <person name="Hsiao Y.Y."/>
            <person name="Qi Y."/>
            <person name="Fu T."/>
            <person name="Tang G.D."/>
            <person name="Zhang D."/>
            <person name="Sun W.H."/>
            <person name="Liu D.K."/>
            <person name="Li Y."/>
            <person name="Chen G.Z."/>
            <person name="Liu X.D."/>
            <person name="Liao X.Y."/>
            <person name="Jiang Y.T."/>
            <person name="Yu X."/>
            <person name="Hao Y."/>
            <person name="Huang J."/>
            <person name="Zhao X.W."/>
            <person name="Ke S."/>
            <person name="Chen Y.Y."/>
            <person name="Wu W.L."/>
            <person name="Hsu J.L."/>
            <person name="Lin Y.F."/>
            <person name="Huang M.D."/>
            <person name="Li C.Y."/>
            <person name="Huang L."/>
            <person name="Wang Z.W."/>
            <person name="Zhao X."/>
            <person name="Zhong W.Y."/>
            <person name="Peng D.H."/>
            <person name="Ahmad S."/>
            <person name="Lan S."/>
            <person name="Zhang J.S."/>
            <person name="Tsai W.C."/>
            <person name="Van de Peer Y."/>
            <person name="Liu Z.J."/>
        </authorList>
    </citation>
    <scope>NUCLEOTIDE SEQUENCE</scope>
    <source>
        <strain evidence="2">SCP</strain>
    </source>
</reference>
<feature type="domain" description="FHA" evidence="1">
    <location>
        <begin position="20"/>
        <end position="76"/>
    </location>
</feature>
<protein>
    <recommendedName>
        <fullName evidence="1">FHA domain-containing protein</fullName>
    </recommendedName>
</protein>
<reference evidence="2" key="2">
    <citation type="submission" date="2023-06" db="EMBL/GenBank/DDBJ databases">
        <authorList>
            <person name="Ma L."/>
            <person name="Liu K.-W."/>
            <person name="Li Z."/>
            <person name="Hsiao Y.-Y."/>
            <person name="Qi Y."/>
            <person name="Fu T."/>
            <person name="Tang G."/>
            <person name="Zhang D."/>
            <person name="Sun W.-H."/>
            <person name="Liu D.-K."/>
            <person name="Li Y."/>
            <person name="Chen G.-Z."/>
            <person name="Liu X.-D."/>
            <person name="Liao X.-Y."/>
            <person name="Jiang Y.-T."/>
            <person name="Yu X."/>
            <person name="Hao Y."/>
            <person name="Huang J."/>
            <person name="Zhao X.-W."/>
            <person name="Ke S."/>
            <person name="Chen Y.-Y."/>
            <person name="Wu W.-L."/>
            <person name="Hsu J.-L."/>
            <person name="Lin Y.-F."/>
            <person name="Huang M.-D."/>
            <person name="Li C.-Y."/>
            <person name="Huang L."/>
            <person name="Wang Z.-W."/>
            <person name="Zhao X."/>
            <person name="Zhong W.-Y."/>
            <person name="Peng D.-H."/>
            <person name="Ahmad S."/>
            <person name="Lan S."/>
            <person name="Zhang J.-S."/>
            <person name="Tsai W.-C."/>
            <person name="Van De Peer Y."/>
            <person name="Liu Z.-J."/>
        </authorList>
    </citation>
    <scope>NUCLEOTIDE SEQUENCE</scope>
    <source>
        <strain evidence="2">SCP</strain>
        <tissue evidence="2">Leaves</tissue>
    </source>
</reference>
<dbReference type="PANTHER" id="PTHR13233">
    <property type="entry name" value="MICROSPHERULE PROTEIN 1"/>
    <property type="match status" value="1"/>
</dbReference>
<dbReference type="PANTHER" id="PTHR13233:SF0">
    <property type="entry name" value="MICROSPHERULE PROTEIN 1"/>
    <property type="match status" value="1"/>
</dbReference>
<dbReference type="GO" id="GO:0045944">
    <property type="term" value="P:positive regulation of transcription by RNA polymerase II"/>
    <property type="evidence" value="ECO:0007669"/>
    <property type="project" value="TreeGrafter"/>
</dbReference>
<keyword evidence="3" id="KW-1185">Reference proteome</keyword>
<dbReference type="InterPro" id="IPR000253">
    <property type="entry name" value="FHA_dom"/>
</dbReference>
<dbReference type="AlphaFoldDB" id="A0AAV9BP71"/>
<accession>A0AAV9BP71</accession>
<sequence>MDLNQFTVFWRYGIYNEVMVSLGRGAEDIHVDIDLGREGRANKISRRQATIKMTEDGSFFIKNVGRHSIFVNGKEVMVKQHLHLIPGCLIEMRGMAFIFEVNQKSVDQYIANISKSEVVKKPKDRHVLVDTYSNRLTDLYRPCEADFDWAPLCRHLFRQFDGPLSSQ</sequence>
<dbReference type="EMBL" id="JAUJYN010000002">
    <property type="protein sequence ID" value="KAK1278486.1"/>
    <property type="molecule type" value="Genomic_DNA"/>
</dbReference>
<dbReference type="Proteomes" id="UP001179952">
    <property type="component" value="Unassembled WGS sequence"/>
</dbReference>
<dbReference type="PROSITE" id="PS50006">
    <property type="entry name" value="FHA_DOMAIN"/>
    <property type="match status" value="1"/>
</dbReference>
<dbReference type="Gene3D" id="2.60.200.20">
    <property type="match status" value="1"/>
</dbReference>
<evidence type="ECO:0000313" key="3">
    <source>
        <dbReference type="Proteomes" id="UP001179952"/>
    </source>
</evidence>
<dbReference type="SUPFAM" id="SSF49879">
    <property type="entry name" value="SMAD/FHA domain"/>
    <property type="match status" value="1"/>
</dbReference>
<dbReference type="Pfam" id="PF00498">
    <property type="entry name" value="FHA"/>
    <property type="match status" value="1"/>
</dbReference>